<dbReference type="PANTHER" id="PTHR38697">
    <property type="entry name" value="NUCLEAR PORE COMPLEX PROTEIN SIMILAR TO S. CEREVISIAE NUP2 (EUROFUNG)"/>
    <property type="match status" value="1"/>
</dbReference>
<feature type="compositionally biased region" description="Basic and acidic residues" evidence="1">
    <location>
        <begin position="874"/>
        <end position="887"/>
    </location>
</feature>
<feature type="compositionally biased region" description="Polar residues" evidence="1">
    <location>
        <begin position="183"/>
        <end position="259"/>
    </location>
</feature>
<dbReference type="HOGENOM" id="CLU_255442_0_0_1"/>
<dbReference type="SMART" id="SM00160">
    <property type="entry name" value="RanBD"/>
    <property type="match status" value="1"/>
</dbReference>
<feature type="compositionally biased region" description="Polar residues" evidence="1">
    <location>
        <begin position="276"/>
        <end position="288"/>
    </location>
</feature>
<feature type="compositionally biased region" description="Polar residues" evidence="1">
    <location>
        <begin position="777"/>
        <end position="791"/>
    </location>
</feature>
<dbReference type="InterPro" id="IPR053074">
    <property type="entry name" value="NPC_Nucleoporin"/>
</dbReference>
<feature type="compositionally biased region" description="Low complexity" evidence="1">
    <location>
        <begin position="1083"/>
        <end position="1108"/>
    </location>
</feature>
<feature type="compositionally biased region" description="Acidic residues" evidence="1">
    <location>
        <begin position="888"/>
        <end position="897"/>
    </location>
</feature>
<dbReference type="InterPro" id="IPR000156">
    <property type="entry name" value="Ran_bind_dom"/>
</dbReference>
<feature type="region of interest" description="Disordered" evidence="1">
    <location>
        <begin position="654"/>
        <end position="861"/>
    </location>
</feature>
<feature type="compositionally biased region" description="Polar residues" evidence="1">
    <location>
        <begin position="483"/>
        <end position="493"/>
    </location>
</feature>
<proteinExistence type="predicted"/>
<dbReference type="CDD" id="cd13170">
    <property type="entry name" value="RanBD_NUP50"/>
    <property type="match status" value="1"/>
</dbReference>
<organism evidence="3 4">
    <name type="scientific">Aspergillus fumigatus (strain CBS 144.89 / FGSC A1163 / CEA10)</name>
    <name type="common">Neosartorya fumigata</name>
    <dbReference type="NCBI Taxonomy" id="451804"/>
    <lineage>
        <taxon>Eukaryota</taxon>
        <taxon>Fungi</taxon>
        <taxon>Dikarya</taxon>
        <taxon>Ascomycota</taxon>
        <taxon>Pezizomycotina</taxon>
        <taxon>Eurotiomycetes</taxon>
        <taxon>Eurotiomycetidae</taxon>
        <taxon>Eurotiales</taxon>
        <taxon>Aspergillaceae</taxon>
        <taxon>Aspergillus</taxon>
        <taxon>Aspergillus subgen. Fumigati</taxon>
    </lineage>
</organism>
<feature type="compositionally biased region" description="Polar residues" evidence="1">
    <location>
        <begin position="91"/>
        <end position="102"/>
    </location>
</feature>
<feature type="compositionally biased region" description="Polar residues" evidence="1">
    <location>
        <begin position="798"/>
        <end position="809"/>
    </location>
</feature>
<feature type="region of interest" description="Disordered" evidence="1">
    <location>
        <begin position="874"/>
        <end position="957"/>
    </location>
</feature>
<sequence>MSKRGAVGPQGDKDSNLFAFNMASTPEEKPQRATAAQMANRKRTRPSTTTSSTTGTTFSPFNSIDPNTVSGSQPATNGFSFGQSQSLSFPGASSNPSQPAQNGGSPFAFGSGGAGSSSFSFSTSFGGSGSSGNPFATLNTPTPSQPSENTGFSGFKGSMFNVPPAGSTTPGQQSLPAGGLFGTGSQQTTAPGGIFGSTSTSAHPNQPVTTAPSTGSIFGQNNATSTAPSTSLFGQSTSDKPSPFGQSTAFGGDSMQTSPDPKANAAVSKPVIFGGSASQPTFGASTGFGSPAGGSVFGGAAPAAQQTPAKPLFGTKPTEQATPTSTPLFGTTSQQPTAGATAPTPASTSATPTTPTATTLFGTASPAKPATPFQNPFQSSNLFSGTPSPSATPKPAEEKGHEQKAGEAAPTKTGFQFSSSTAGGNLFSKSETAAAAPSTTSSAGLFQAPATGSLFAPKPASAETSKPETPKANPFSSLFAPKPSTTNQATPEQKPSPAAAPFGSLFSPKPSTPNEAAEQPAASTPAVSSAPAPSPSLFTPQSSSLSTTSMESKIQTPSSATPASQGIFKANGAAPAQPTPSAKPPAVQFAESLRPSKLPTQLSEQQKKDFDLVYSLRMLNECFQREIARLNPATDDFDAAVLFYMRVREVIGAPTGPMSHKRKATDDESADLEQSAKKAKPFGTPSTNISSPSQKMNIGPSSITKTPSKLFDTNPTPPTTNGKLAEEKAETGVSVSLAGNRSDSDSATASIFAKSFSKSKADDSEPTSAVSPRPATPETNQPALFSTTPSASPAKPIFSSSTTAKENATSSSIFSQSTSNPGLTSSTTSVSTSAQNLFAPKPTGDGKTEAPAPPKFTAGTATNFFAQFKSIADKSAEKEKEKRKAEEFDSEEEDEAEWERKDAEKQRKKREELEAQSKKRAKFVPGKGFVLEDESSDTTEPKKPAETSTSTASSSVFEAKRDTVAKANNIFGHLSATPSEVEEDNDADDTEEASAAGEDADEESKGSSEVPASDRDGSRDAETSEADSKAVSVSGAEFSANESSDDGDFSKALTKSKQASSGSKSLFDRVQPKRQTDEEPKNPFSSLFSPSSKLSSSMTTPGTSTPNPFGSPSTAAPGQGDSVESKPSSSLFKSSNNTPSGGLFTSGPASTGTSTPSIFGQSSSKPAGDKTWKPDSPIKFADSTGTAPSTMSKPDSGPTTQSTDSSKPFSALFGAPAAGAKASGSGQSALGFSFGGPSQQSSSLLAPSTVTSATGSRASTPGMTSDTGAEESGDGEAAESLPQVDLARSRAGEEDEDIVIETRARALKIKPGAGWESQGVGYLRVLKNRNTSRSRIILRADPSGKVVLNAALLKDIKYTINANSVQFLVPQAEGAPEQWAVRVKGKEDAERLHSAIEKSKAAHLGSVPEIQSLQVDTVLPLSIASLQKQAHNAMVHIDLVPAT</sequence>
<evidence type="ECO:0000313" key="4">
    <source>
        <dbReference type="Proteomes" id="UP000001699"/>
    </source>
</evidence>
<feature type="compositionally biased region" description="Low complexity" evidence="1">
    <location>
        <begin position="330"/>
        <end position="359"/>
    </location>
</feature>
<feature type="compositionally biased region" description="Polar residues" evidence="1">
    <location>
        <begin position="166"/>
        <end position="175"/>
    </location>
</feature>
<gene>
    <name evidence="3" type="ORF">AFUB_001510</name>
</gene>
<dbReference type="EMBL" id="DS499594">
    <property type="protein sequence ID" value="EDP55456.1"/>
    <property type="molecule type" value="Genomic_DNA"/>
</dbReference>
<feature type="compositionally biased region" description="Low complexity" evidence="1">
    <location>
        <begin position="116"/>
        <end position="125"/>
    </location>
</feature>
<feature type="compositionally biased region" description="Polar residues" evidence="1">
    <location>
        <begin position="1053"/>
        <end position="1064"/>
    </location>
</feature>
<dbReference type="Proteomes" id="UP000001699">
    <property type="component" value="Unassembled WGS sequence"/>
</dbReference>
<feature type="region of interest" description="Disordered" evidence="1">
    <location>
        <begin position="970"/>
        <end position="1294"/>
    </location>
</feature>
<feature type="region of interest" description="Disordered" evidence="1">
    <location>
        <begin position="1"/>
        <end position="607"/>
    </location>
</feature>
<dbReference type="VEuPathDB" id="FungiDB:AFUB_001510"/>
<feature type="compositionally biased region" description="Polar residues" evidence="1">
    <location>
        <begin position="413"/>
        <end position="423"/>
    </location>
</feature>
<feature type="compositionally biased region" description="Basic and acidic residues" evidence="1">
    <location>
        <begin position="395"/>
        <end position="405"/>
    </location>
</feature>
<feature type="compositionally biased region" description="Acidic residues" evidence="1">
    <location>
        <begin position="980"/>
        <end position="1002"/>
    </location>
</feature>
<feature type="compositionally biased region" description="Acidic residues" evidence="1">
    <location>
        <begin position="1268"/>
        <end position="1277"/>
    </location>
</feature>
<feature type="compositionally biased region" description="Polar residues" evidence="1">
    <location>
        <begin position="550"/>
        <end position="564"/>
    </location>
</feature>
<dbReference type="SUPFAM" id="SSF50729">
    <property type="entry name" value="PH domain-like"/>
    <property type="match status" value="1"/>
</dbReference>
<dbReference type="OrthoDB" id="185618at2759"/>
<dbReference type="PANTHER" id="PTHR38697:SF1">
    <property type="entry name" value="NUCLEAR PORE COMPLEX PROTEIN SIMILAR TO S. CEREVISIAE NUP2 (EUROFUNG)"/>
    <property type="match status" value="1"/>
</dbReference>
<feature type="compositionally biased region" description="Basic and acidic residues" evidence="1">
    <location>
        <begin position="1012"/>
        <end position="1028"/>
    </location>
</feature>
<dbReference type="InterPro" id="IPR011993">
    <property type="entry name" value="PH-like_dom_sf"/>
</dbReference>
<feature type="compositionally biased region" description="Low complexity" evidence="1">
    <location>
        <begin position="746"/>
        <end position="758"/>
    </location>
</feature>
<protein>
    <recommendedName>
        <fullName evidence="2">RanBD1 domain-containing protein</fullName>
    </recommendedName>
</protein>
<reference evidence="3 4" key="1">
    <citation type="journal article" date="2008" name="PLoS Genet.">
        <title>Genomic islands in the pathogenic filamentous fungus Aspergillus fumigatus.</title>
        <authorList>
            <person name="Fedorova N.D."/>
            <person name="Khaldi N."/>
            <person name="Joardar V.S."/>
            <person name="Maiti R."/>
            <person name="Amedeo P."/>
            <person name="Anderson M.J."/>
            <person name="Crabtree J."/>
            <person name="Silva J.C."/>
            <person name="Badger J.H."/>
            <person name="Albarraq A."/>
            <person name="Angiuoli S."/>
            <person name="Bussey H."/>
            <person name="Bowyer P."/>
            <person name="Cotty P.J."/>
            <person name="Dyer P.S."/>
            <person name="Egan A."/>
            <person name="Galens K."/>
            <person name="Fraser-Liggett C.M."/>
            <person name="Haas B.J."/>
            <person name="Inman J.M."/>
            <person name="Kent R."/>
            <person name="Lemieux S."/>
            <person name="Malavazi I."/>
            <person name="Orvis J."/>
            <person name="Roemer T."/>
            <person name="Ronning C.M."/>
            <person name="Sundaram J.P."/>
            <person name="Sutton G."/>
            <person name="Turner G."/>
            <person name="Venter J.C."/>
            <person name="White O.R."/>
            <person name="Whitty B.R."/>
            <person name="Youngman P."/>
            <person name="Wolfe K.H."/>
            <person name="Goldman G.H."/>
            <person name="Wortman J.R."/>
            <person name="Jiang B."/>
            <person name="Denning D.W."/>
            <person name="Nierman W.C."/>
        </authorList>
    </citation>
    <scope>NUCLEOTIDE SEQUENCE [LARGE SCALE GENOMIC DNA]</scope>
    <source>
        <strain evidence="4">CBS 144.89 / FGSC A1163 / CEA10</strain>
    </source>
</reference>
<feature type="compositionally biased region" description="Low complexity" evidence="1">
    <location>
        <begin position="1125"/>
        <end position="1157"/>
    </location>
</feature>
<name>B0XLY9_ASPFC</name>
<dbReference type="Pfam" id="PF00638">
    <property type="entry name" value="Ran_BP1"/>
    <property type="match status" value="1"/>
</dbReference>
<accession>B0XLY9</accession>
<feature type="compositionally biased region" description="Low complexity" evidence="1">
    <location>
        <begin position="428"/>
        <end position="443"/>
    </location>
</feature>
<feature type="compositionally biased region" description="Polar residues" evidence="1">
    <location>
        <begin position="317"/>
        <end position="329"/>
    </location>
</feature>
<feature type="compositionally biased region" description="Low complexity" evidence="1">
    <location>
        <begin position="520"/>
        <end position="549"/>
    </location>
</feature>
<feature type="compositionally biased region" description="Polar residues" evidence="1">
    <location>
        <begin position="62"/>
        <end position="77"/>
    </location>
</feature>
<feature type="compositionally biased region" description="Low complexity" evidence="1">
    <location>
        <begin position="1208"/>
        <end position="1248"/>
    </location>
</feature>
<feature type="domain" description="RanBD1" evidence="2">
    <location>
        <begin position="1274"/>
        <end position="1405"/>
    </location>
</feature>
<evidence type="ECO:0000259" key="2">
    <source>
        <dbReference type="PROSITE" id="PS50196"/>
    </source>
</evidence>
<feature type="compositionally biased region" description="Polar residues" evidence="1">
    <location>
        <begin position="684"/>
        <end position="722"/>
    </location>
</feature>
<feature type="compositionally biased region" description="Low complexity" evidence="1">
    <location>
        <begin position="298"/>
        <end position="309"/>
    </location>
</feature>
<feature type="compositionally biased region" description="Polar residues" evidence="1">
    <location>
        <begin position="1183"/>
        <end position="1207"/>
    </location>
</feature>
<evidence type="ECO:0000256" key="1">
    <source>
        <dbReference type="SAM" id="MobiDB-lite"/>
    </source>
</evidence>
<feature type="compositionally biased region" description="Polar residues" evidence="1">
    <location>
        <begin position="133"/>
        <end position="152"/>
    </location>
</feature>
<dbReference type="PROSITE" id="PS50196">
    <property type="entry name" value="RANBD1"/>
    <property type="match status" value="1"/>
</dbReference>
<feature type="compositionally biased region" description="Low complexity" evidence="1">
    <location>
        <begin position="810"/>
        <end position="833"/>
    </location>
</feature>
<feature type="compositionally biased region" description="Low complexity" evidence="1">
    <location>
        <begin position="46"/>
        <end position="61"/>
    </location>
</feature>
<feature type="compositionally biased region" description="Basic and acidic residues" evidence="1">
    <location>
        <begin position="898"/>
        <end position="917"/>
    </location>
</feature>
<feature type="compositionally biased region" description="Polar residues" evidence="1">
    <location>
        <begin position="1249"/>
        <end position="1264"/>
    </location>
</feature>
<feature type="compositionally biased region" description="Low complexity" evidence="1">
    <location>
        <begin position="78"/>
        <end position="89"/>
    </location>
</feature>
<feature type="compositionally biased region" description="Polar residues" evidence="1">
    <location>
        <begin position="372"/>
        <end position="391"/>
    </location>
</feature>
<dbReference type="Gene3D" id="2.30.29.30">
    <property type="entry name" value="Pleckstrin-homology domain (PH domain)/Phosphotyrosine-binding domain (PTB)"/>
    <property type="match status" value="1"/>
</dbReference>
<keyword evidence="4" id="KW-1185">Reference proteome</keyword>
<feature type="compositionally biased region" description="Basic and acidic residues" evidence="1">
    <location>
        <begin position="1066"/>
        <end position="1081"/>
    </location>
</feature>
<evidence type="ECO:0000313" key="3">
    <source>
        <dbReference type="EMBL" id="EDP55456.1"/>
    </source>
</evidence>